<dbReference type="EMBL" id="HBGZ01026217">
    <property type="protein sequence ID" value="CAD9622267.1"/>
    <property type="molecule type" value="Transcribed_RNA"/>
</dbReference>
<feature type="coiled-coil region" evidence="1">
    <location>
        <begin position="116"/>
        <end position="153"/>
    </location>
</feature>
<dbReference type="PROSITE" id="PS50222">
    <property type="entry name" value="EF_HAND_2"/>
    <property type="match status" value="1"/>
</dbReference>
<keyword evidence="2" id="KW-0472">Membrane</keyword>
<keyword evidence="1" id="KW-0175">Coiled coil</keyword>
<keyword evidence="2" id="KW-1133">Transmembrane helix</keyword>
<evidence type="ECO:0000256" key="2">
    <source>
        <dbReference type="SAM" id="Phobius"/>
    </source>
</evidence>
<name>A0A7S2M162_9STRA</name>
<proteinExistence type="predicted"/>
<sequence>MERIKHTISFRGGNSTVAESMKAPLLSQETFNSTTEVSVYSVEVQEPAAKFSGTDKIVGGIVAILLAAVVATSAAAMLEVHQIVVYVAGAVGILNVPLVAEAQYRIGKQIGLRAASQSLREQAELLKEERKILKNEINDLRGLANNLDGIEEDLSEICKIQGYNSDTMVSLVKENEYTLMQMRKCLREVAMADIARIVMVYDRDNDMKICEKELSDLVLALRIRLEAHGIDLDVDKFKAMVRKDDDIAHIITELGKIMFDDEAEHLDQDRLSAAVSSSEEEENLMSMFAIQDRYTRGAVAKARGSSISLSTRLEPYIRAHSGRQTSNMSDISRTLSRRLTLRFDNV</sequence>
<feature type="transmembrane region" description="Helical" evidence="2">
    <location>
        <begin position="83"/>
        <end position="100"/>
    </location>
</feature>
<feature type="domain" description="EF-hand" evidence="3">
    <location>
        <begin position="189"/>
        <end position="224"/>
    </location>
</feature>
<accession>A0A7S2M162</accession>
<feature type="transmembrane region" description="Helical" evidence="2">
    <location>
        <begin position="57"/>
        <end position="77"/>
    </location>
</feature>
<dbReference type="AlphaFoldDB" id="A0A7S2M162"/>
<dbReference type="InterPro" id="IPR002048">
    <property type="entry name" value="EF_hand_dom"/>
</dbReference>
<evidence type="ECO:0000256" key="1">
    <source>
        <dbReference type="SAM" id="Coils"/>
    </source>
</evidence>
<organism evidence="4">
    <name type="scientific">Skeletonema marinoi</name>
    <dbReference type="NCBI Taxonomy" id="267567"/>
    <lineage>
        <taxon>Eukaryota</taxon>
        <taxon>Sar</taxon>
        <taxon>Stramenopiles</taxon>
        <taxon>Ochrophyta</taxon>
        <taxon>Bacillariophyta</taxon>
        <taxon>Coscinodiscophyceae</taxon>
        <taxon>Thalassiosirophycidae</taxon>
        <taxon>Thalassiosirales</taxon>
        <taxon>Skeletonemataceae</taxon>
        <taxon>Skeletonema</taxon>
        <taxon>Skeletonema marinoi-dohrnii complex</taxon>
    </lineage>
</organism>
<reference evidence="4" key="1">
    <citation type="submission" date="2021-01" db="EMBL/GenBank/DDBJ databases">
        <authorList>
            <person name="Corre E."/>
            <person name="Pelletier E."/>
            <person name="Niang G."/>
            <person name="Scheremetjew M."/>
            <person name="Finn R."/>
            <person name="Kale V."/>
            <person name="Holt S."/>
            <person name="Cochrane G."/>
            <person name="Meng A."/>
            <person name="Brown T."/>
            <person name="Cohen L."/>
        </authorList>
    </citation>
    <scope>NUCLEOTIDE SEQUENCE</scope>
    <source>
        <strain evidence="4">SM1012Den-03</strain>
    </source>
</reference>
<dbReference type="GO" id="GO:0005509">
    <property type="term" value="F:calcium ion binding"/>
    <property type="evidence" value="ECO:0007669"/>
    <property type="project" value="InterPro"/>
</dbReference>
<keyword evidence="2" id="KW-0812">Transmembrane</keyword>
<gene>
    <name evidence="4" type="ORF">SMAR0320_LOCUS18614</name>
</gene>
<evidence type="ECO:0000313" key="4">
    <source>
        <dbReference type="EMBL" id="CAD9622267.1"/>
    </source>
</evidence>
<protein>
    <recommendedName>
        <fullName evidence="3">EF-hand domain-containing protein</fullName>
    </recommendedName>
</protein>
<evidence type="ECO:0000259" key="3">
    <source>
        <dbReference type="PROSITE" id="PS50222"/>
    </source>
</evidence>